<dbReference type="Proteomes" id="UP001152795">
    <property type="component" value="Unassembled WGS sequence"/>
</dbReference>
<comment type="similarity">
    <text evidence="2">Belongs to the cytochrome P450 family.</text>
</comment>
<dbReference type="GO" id="GO:0016829">
    <property type="term" value="F:lyase activity"/>
    <property type="evidence" value="ECO:0007669"/>
    <property type="project" value="UniProtKB-KW"/>
</dbReference>
<feature type="non-terminal residue" evidence="14">
    <location>
        <position position="1"/>
    </location>
</feature>
<evidence type="ECO:0000256" key="1">
    <source>
        <dbReference type="ARBA" id="ARBA00004586"/>
    </source>
</evidence>
<keyword evidence="15" id="KW-1185">Reference proteome</keyword>
<keyword evidence="4" id="KW-0812">Transmembrane</keyword>
<name>A0A6S7J4H8_PARCT</name>
<dbReference type="GO" id="GO:0008395">
    <property type="term" value="F:steroid hydroxylase activity"/>
    <property type="evidence" value="ECO:0007669"/>
    <property type="project" value="TreeGrafter"/>
</dbReference>
<reference evidence="14" key="1">
    <citation type="submission" date="2020-04" db="EMBL/GenBank/DDBJ databases">
        <authorList>
            <person name="Alioto T."/>
            <person name="Alioto T."/>
            <person name="Gomez Garrido J."/>
        </authorList>
    </citation>
    <scope>NUCLEOTIDE SEQUENCE</scope>
    <source>
        <strain evidence="14">A484AB</strain>
    </source>
</reference>
<keyword evidence="5" id="KW-0479">Metal-binding</keyword>
<dbReference type="OrthoDB" id="1470350at2759"/>
<evidence type="ECO:0000256" key="13">
    <source>
        <dbReference type="ARBA" id="ARBA00023239"/>
    </source>
</evidence>
<evidence type="ECO:0000256" key="9">
    <source>
        <dbReference type="ARBA" id="ARBA00023002"/>
    </source>
</evidence>
<evidence type="ECO:0000256" key="5">
    <source>
        <dbReference type="ARBA" id="ARBA00022723"/>
    </source>
</evidence>
<comment type="caution">
    <text evidence="14">The sequence shown here is derived from an EMBL/GenBank/DDBJ whole genome shotgun (WGS) entry which is preliminary data.</text>
</comment>
<dbReference type="GO" id="GO:0020037">
    <property type="term" value="F:heme binding"/>
    <property type="evidence" value="ECO:0007669"/>
    <property type="project" value="InterPro"/>
</dbReference>
<sequence length="156" mass="17983">MARDFSSYLIILIAIIFLILLWKAVTLLFSESQIPGPRGNWLLGQLFELRESKDVMQTFVEWGKIYGPIVQFRPLGIFDKTYYLISDADALNQILVSKSFKYNRTEGVHLFPRKNILLANGKDHSRMRKMINPAFKVNNLKSMVGVFDEKAKLLAK</sequence>
<evidence type="ECO:0000256" key="10">
    <source>
        <dbReference type="ARBA" id="ARBA00023004"/>
    </source>
</evidence>
<evidence type="ECO:0000256" key="4">
    <source>
        <dbReference type="ARBA" id="ARBA00022692"/>
    </source>
</evidence>
<keyword evidence="11" id="KW-0443">Lipid metabolism</keyword>
<protein>
    <submittedName>
        <fullName evidence="14">Cytochrome P450, partial</fullName>
    </submittedName>
</protein>
<evidence type="ECO:0000313" key="14">
    <source>
        <dbReference type="EMBL" id="CAB4026786.1"/>
    </source>
</evidence>
<dbReference type="GO" id="GO:0005506">
    <property type="term" value="F:iron ion binding"/>
    <property type="evidence" value="ECO:0007669"/>
    <property type="project" value="InterPro"/>
</dbReference>
<keyword evidence="7" id="KW-0276">Fatty acid metabolism</keyword>
<dbReference type="SUPFAM" id="SSF48264">
    <property type="entry name" value="Cytochrome P450"/>
    <property type="match status" value="1"/>
</dbReference>
<evidence type="ECO:0000256" key="12">
    <source>
        <dbReference type="ARBA" id="ARBA00023136"/>
    </source>
</evidence>
<dbReference type="GO" id="GO:0016705">
    <property type="term" value="F:oxidoreductase activity, acting on paired donors, with incorporation or reduction of molecular oxygen"/>
    <property type="evidence" value="ECO:0007669"/>
    <property type="project" value="InterPro"/>
</dbReference>
<dbReference type="PANTHER" id="PTHR24302:SF47">
    <property type="entry name" value="CYTOCHROME P450"/>
    <property type="match status" value="1"/>
</dbReference>
<keyword evidence="10" id="KW-0408">Iron</keyword>
<dbReference type="InterPro" id="IPR050705">
    <property type="entry name" value="Cytochrome_P450_3A"/>
</dbReference>
<keyword evidence="6" id="KW-0256">Endoplasmic reticulum</keyword>
<dbReference type="EMBL" id="CACRXK020014407">
    <property type="protein sequence ID" value="CAB4026786.1"/>
    <property type="molecule type" value="Genomic_DNA"/>
</dbReference>
<keyword evidence="8" id="KW-1133">Transmembrane helix</keyword>
<accession>A0A6S7J4H8</accession>
<keyword evidence="13" id="KW-0456">Lyase</keyword>
<dbReference type="Gene3D" id="1.10.630.10">
    <property type="entry name" value="Cytochrome P450"/>
    <property type="match status" value="1"/>
</dbReference>
<dbReference type="PANTHER" id="PTHR24302">
    <property type="entry name" value="CYTOCHROME P450 FAMILY 3"/>
    <property type="match status" value="1"/>
</dbReference>
<organism evidence="14 15">
    <name type="scientific">Paramuricea clavata</name>
    <name type="common">Red gorgonian</name>
    <name type="synonym">Violescent sea-whip</name>
    <dbReference type="NCBI Taxonomy" id="317549"/>
    <lineage>
        <taxon>Eukaryota</taxon>
        <taxon>Metazoa</taxon>
        <taxon>Cnidaria</taxon>
        <taxon>Anthozoa</taxon>
        <taxon>Octocorallia</taxon>
        <taxon>Malacalcyonacea</taxon>
        <taxon>Plexauridae</taxon>
        <taxon>Paramuricea</taxon>
    </lineage>
</organism>
<dbReference type="GO" id="GO:0005789">
    <property type="term" value="C:endoplasmic reticulum membrane"/>
    <property type="evidence" value="ECO:0007669"/>
    <property type="project" value="UniProtKB-SubCell"/>
</dbReference>
<evidence type="ECO:0000256" key="2">
    <source>
        <dbReference type="ARBA" id="ARBA00010617"/>
    </source>
</evidence>
<dbReference type="GO" id="GO:0006631">
    <property type="term" value="P:fatty acid metabolic process"/>
    <property type="evidence" value="ECO:0007669"/>
    <property type="project" value="UniProtKB-KW"/>
</dbReference>
<evidence type="ECO:0000256" key="8">
    <source>
        <dbReference type="ARBA" id="ARBA00022989"/>
    </source>
</evidence>
<dbReference type="InterPro" id="IPR001128">
    <property type="entry name" value="Cyt_P450"/>
</dbReference>
<dbReference type="AlphaFoldDB" id="A0A6S7J4H8"/>
<evidence type="ECO:0000256" key="7">
    <source>
        <dbReference type="ARBA" id="ARBA00022832"/>
    </source>
</evidence>
<comment type="subcellular location">
    <subcellularLocation>
        <location evidence="1">Endoplasmic reticulum membrane</location>
    </subcellularLocation>
</comment>
<evidence type="ECO:0000313" key="15">
    <source>
        <dbReference type="Proteomes" id="UP001152795"/>
    </source>
</evidence>
<keyword evidence="9" id="KW-0560">Oxidoreductase</keyword>
<dbReference type="Pfam" id="PF00067">
    <property type="entry name" value="p450"/>
    <property type="match status" value="1"/>
</dbReference>
<proteinExistence type="inferred from homology"/>
<dbReference type="InterPro" id="IPR036396">
    <property type="entry name" value="Cyt_P450_sf"/>
</dbReference>
<keyword evidence="3" id="KW-0349">Heme</keyword>
<keyword evidence="12" id="KW-0472">Membrane</keyword>
<gene>
    <name evidence="14" type="ORF">PACLA_8A089541</name>
</gene>
<evidence type="ECO:0000256" key="6">
    <source>
        <dbReference type="ARBA" id="ARBA00022824"/>
    </source>
</evidence>
<evidence type="ECO:0000256" key="11">
    <source>
        <dbReference type="ARBA" id="ARBA00023098"/>
    </source>
</evidence>
<evidence type="ECO:0000256" key="3">
    <source>
        <dbReference type="ARBA" id="ARBA00022617"/>
    </source>
</evidence>